<keyword evidence="5" id="KW-1185">Reference proteome</keyword>
<evidence type="ECO:0000256" key="1">
    <source>
        <dbReference type="ARBA" id="ARBA00022857"/>
    </source>
</evidence>
<dbReference type="Gene3D" id="3.90.25.10">
    <property type="entry name" value="UDP-galactose 4-epimerase, domain 1"/>
    <property type="match status" value="1"/>
</dbReference>
<reference evidence="4 5" key="1">
    <citation type="submission" date="2013-03" db="EMBL/GenBank/DDBJ databases">
        <title>The Genome Sequence of Exophiala aquamarina CBS 119918.</title>
        <authorList>
            <consortium name="The Broad Institute Genomics Platform"/>
            <person name="Cuomo C."/>
            <person name="de Hoog S."/>
            <person name="Gorbushina A."/>
            <person name="Walker B."/>
            <person name="Young S.K."/>
            <person name="Zeng Q."/>
            <person name="Gargeya S."/>
            <person name="Fitzgerald M."/>
            <person name="Haas B."/>
            <person name="Abouelleil A."/>
            <person name="Allen A.W."/>
            <person name="Alvarado L."/>
            <person name="Arachchi H.M."/>
            <person name="Berlin A.M."/>
            <person name="Chapman S.B."/>
            <person name="Gainer-Dewar J."/>
            <person name="Goldberg J."/>
            <person name="Griggs A."/>
            <person name="Gujja S."/>
            <person name="Hansen M."/>
            <person name="Howarth C."/>
            <person name="Imamovic A."/>
            <person name="Ireland A."/>
            <person name="Larimer J."/>
            <person name="McCowan C."/>
            <person name="Murphy C."/>
            <person name="Pearson M."/>
            <person name="Poon T.W."/>
            <person name="Priest M."/>
            <person name="Roberts A."/>
            <person name="Saif S."/>
            <person name="Shea T."/>
            <person name="Sisk P."/>
            <person name="Sykes S."/>
            <person name="Wortman J."/>
            <person name="Nusbaum C."/>
            <person name="Birren B."/>
        </authorList>
    </citation>
    <scope>NUCLEOTIDE SEQUENCE [LARGE SCALE GENOMIC DNA]</scope>
    <source>
        <strain evidence="4 5">CBS 119918</strain>
    </source>
</reference>
<dbReference type="InterPro" id="IPR051609">
    <property type="entry name" value="NmrA/Isoflavone_reductase-like"/>
</dbReference>
<evidence type="ECO:0000259" key="3">
    <source>
        <dbReference type="Pfam" id="PF05368"/>
    </source>
</evidence>
<dbReference type="SUPFAM" id="SSF51735">
    <property type="entry name" value="NAD(P)-binding Rossmann-fold domains"/>
    <property type="match status" value="1"/>
</dbReference>
<feature type="domain" description="NmrA-like" evidence="3">
    <location>
        <begin position="17"/>
        <end position="232"/>
    </location>
</feature>
<evidence type="ECO:0000313" key="4">
    <source>
        <dbReference type="EMBL" id="KEF58491.1"/>
    </source>
</evidence>
<dbReference type="HOGENOM" id="CLU_044876_3_3_1"/>
<evidence type="ECO:0000256" key="2">
    <source>
        <dbReference type="ARBA" id="ARBA00023002"/>
    </source>
</evidence>
<dbReference type="OrthoDB" id="9974981at2759"/>
<comment type="caution">
    <text evidence="4">The sequence shown here is derived from an EMBL/GenBank/DDBJ whole genome shotgun (WGS) entry which is preliminary data.</text>
</comment>
<dbReference type="InterPro" id="IPR036291">
    <property type="entry name" value="NAD(P)-bd_dom_sf"/>
</dbReference>
<dbReference type="RefSeq" id="XP_013261081.1">
    <property type="nucleotide sequence ID" value="XM_013405627.1"/>
</dbReference>
<gene>
    <name evidence="4" type="ORF">A1O9_06417</name>
</gene>
<dbReference type="GO" id="GO:0016491">
    <property type="term" value="F:oxidoreductase activity"/>
    <property type="evidence" value="ECO:0007669"/>
    <property type="project" value="UniProtKB-KW"/>
</dbReference>
<dbReference type="STRING" id="1182545.A0A072PF37"/>
<dbReference type="GeneID" id="25281334"/>
<proteinExistence type="predicted"/>
<dbReference type="InterPro" id="IPR045312">
    <property type="entry name" value="PCBER-like"/>
</dbReference>
<dbReference type="Proteomes" id="UP000027920">
    <property type="component" value="Unassembled WGS sequence"/>
</dbReference>
<keyword evidence="2" id="KW-0560">Oxidoreductase</keyword>
<dbReference type="VEuPathDB" id="FungiDB:A1O9_06417"/>
<dbReference type="PANTHER" id="PTHR47706">
    <property type="entry name" value="NMRA-LIKE FAMILY PROTEIN"/>
    <property type="match status" value="1"/>
</dbReference>
<dbReference type="CDD" id="cd05259">
    <property type="entry name" value="PCBER_SDR_a"/>
    <property type="match status" value="1"/>
</dbReference>
<dbReference type="PANTHER" id="PTHR47706:SF9">
    <property type="entry name" value="NMRA-LIKE DOMAIN-CONTAINING PROTEIN-RELATED"/>
    <property type="match status" value="1"/>
</dbReference>
<dbReference type="Gene3D" id="3.40.50.720">
    <property type="entry name" value="NAD(P)-binding Rossmann-like Domain"/>
    <property type="match status" value="1"/>
</dbReference>
<organism evidence="4 5">
    <name type="scientific">Exophiala aquamarina CBS 119918</name>
    <dbReference type="NCBI Taxonomy" id="1182545"/>
    <lineage>
        <taxon>Eukaryota</taxon>
        <taxon>Fungi</taxon>
        <taxon>Dikarya</taxon>
        <taxon>Ascomycota</taxon>
        <taxon>Pezizomycotina</taxon>
        <taxon>Eurotiomycetes</taxon>
        <taxon>Chaetothyriomycetidae</taxon>
        <taxon>Chaetothyriales</taxon>
        <taxon>Herpotrichiellaceae</taxon>
        <taxon>Exophiala</taxon>
    </lineage>
</organism>
<dbReference type="InterPro" id="IPR008030">
    <property type="entry name" value="NmrA-like"/>
</dbReference>
<dbReference type="Pfam" id="PF05368">
    <property type="entry name" value="NmrA"/>
    <property type="match status" value="1"/>
</dbReference>
<dbReference type="EMBL" id="AMGV01000004">
    <property type="protein sequence ID" value="KEF58491.1"/>
    <property type="molecule type" value="Genomic_DNA"/>
</dbReference>
<name>A0A072PF37_9EURO</name>
<evidence type="ECO:0000313" key="5">
    <source>
        <dbReference type="Proteomes" id="UP000027920"/>
    </source>
</evidence>
<sequence>MPAAGSELRRVTAGGTNIGHHIVKRLAAKPSQFTVDIIARTSSKSSFPEGVKVHYVNNDTPHDQLVKILVGQDVLISAIGFGSISVQNALIEAAIEAKVKRFIPSEYGVNNTAPTARALSPVFDAKGGFIEYLQSKESTGLSWTSVATGLWLDWTLEPDISFADINIKTRTAKLWNNGTHKLSWSTLPWAAEGIAQILLAGELTANKVVPLHGFEASQKEIISALQKLQNVTYDIGHVDSREIIKNSQSSWVENKDMPSAIKLVQAGFLLDGYGSNLVTEGVTRLGNEYLTLPPLTLDEVVEASVKQWA</sequence>
<keyword evidence="1" id="KW-0521">NADP</keyword>
<dbReference type="AlphaFoldDB" id="A0A072PF37"/>
<accession>A0A072PF37</accession>
<protein>
    <recommendedName>
        <fullName evidence="3">NmrA-like domain-containing protein</fullName>
    </recommendedName>
</protein>